<evidence type="ECO:0000313" key="1">
    <source>
        <dbReference type="EMBL" id="KAF2258345.1"/>
    </source>
</evidence>
<organism evidence="1 2">
    <name type="scientific">Lojkania enalia</name>
    <dbReference type="NCBI Taxonomy" id="147567"/>
    <lineage>
        <taxon>Eukaryota</taxon>
        <taxon>Fungi</taxon>
        <taxon>Dikarya</taxon>
        <taxon>Ascomycota</taxon>
        <taxon>Pezizomycotina</taxon>
        <taxon>Dothideomycetes</taxon>
        <taxon>Pleosporomycetidae</taxon>
        <taxon>Pleosporales</taxon>
        <taxon>Pleosporales incertae sedis</taxon>
        <taxon>Lojkania</taxon>
    </lineage>
</organism>
<sequence>MSVQCRPARPIGFLYLPGEAHNRIYFLVLGVDKPRFANPISLSAGEDTPPDSCVIFLQVCEQINSEAGSLLAQNAVLNVNLFYTSCFKPLDFGSSILLSEDERPEYLIASHGLAEFMNVHTYLNELGFVRQLPGAIYTFTANSAARLCEGSPERRHVTIHIDRYCWMDGSKAEQHLLKIMCSGAYTDWEIRISYYESYIWNPGDEGERDGIYRLNAECLNYGGKIDIVAELHGNPTHWEVDADMMIINIKLITPRHMNERSHRGHTVHGNFWLTMAMRFRQTRRKAGNQLKLLVGIVDEHKRNSEENLYVPVEVEERKRRASWMKVFEPECRKRVLEFVGEAHEELNRDLKGLH</sequence>
<accession>A0A9P4MUX7</accession>
<comment type="caution">
    <text evidence="1">The sequence shown here is derived from an EMBL/GenBank/DDBJ whole genome shotgun (WGS) entry which is preliminary data.</text>
</comment>
<protein>
    <submittedName>
        <fullName evidence="1">Uncharacterized protein</fullName>
    </submittedName>
</protein>
<dbReference type="EMBL" id="ML986768">
    <property type="protein sequence ID" value="KAF2258345.1"/>
    <property type="molecule type" value="Genomic_DNA"/>
</dbReference>
<dbReference type="AlphaFoldDB" id="A0A9P4MUX7"/>
<name>A0A9P4MUX7_9PLEO</name>
<evidence type="ECO:0000313" key="2">
    <source>
        <dbReference type="Proteomes" id="UP000800093"/>
    </source>
</evidence>
<gene>
    <name evidence="1" type="ORF">CC78DRAFT_549213</name>
</gene>
<reference evidence="2" key="1">
    <citation type="journal article" date="2020" name="Stud. Mycol.">
        <title>101 Dothideomycetes genomes: A test case for predicting lifestyles and emergence of pathogens.</title>
        <authorList>
            <person name="Haridas S."/>
            <person name="Albert R."/>
            <person name="Binder M."/>
            <person name="Bloem J."/>
            <person name="LaButti K."/>
            <person name="Salamov A."/>
            <person name="Andreopoulos B."/>
            <person name="Baker S."/>
            <person name="Barry K."/>
            <person name="Bills G."/>
            <person name="Bluhm B."/>
            <person name="Cannon C."/>
            <person name="Castanera R."/>
            <person name="Culley D."/>
            <person name="Daum C."/>
            <person name="Ezra D."/>
            <person name="Gonzalez J."/>
            <person name="Henrissat B."/>
            <person name="Kuo A."/>
            <person name="Liang C."/>
            <person name="Lipzen A."/>
            <person name="Lutzoni F."/>
            <person name="Magnuson J."/>
            <person name="Mondo S."/>
            <person name="Nolan M."/>
            <person name="Ohm R."/>
            <person name="Pangilinan J."/>
            <person name="Park H.-J."/>
            <person name="Ramirez L."/>
            <person name="Alfaro M."/>
            <person name="Sun H."/>
            <person name="Tritt A."/>
            <person name="Yoshinaga Y."/>
            <person name="Zwiers L.-H."/>
            <person name="Turgeon B."/>
            <person name="Goodwin S."/>
            <person name="Spatafora J."/>
            <person name="Crous P."/>
            <person name="Grigoriev I."/>
        </authorList>
    </citation>
    <scope>NUCLEOTIDE SEQUENCE [LARGE SCALE GENOMIC DNA]</scope>
    <source>
        <strain evidence="2">CBS 304.66</strain>
    </source>
</reference>
<keyword evidence="2" id="KW-1185">Reference proteome</keyword>
<proteinExistence type="predicted"/>
<dbReference type="Proteomes" id="UP000800093">
    <property type="component" value="Unassembled WGS sequence"/>
</dbReference>